<name>A0A0B5X0K2_HEYCO</name>
<accession>A0A0B5X0K2</accession>
<dbReference type="Gene3D" id="3.30.40.30">
    <property type="entry name" value="YqaI domain"/>
    <property type="match status" value="1"/>
</dbReference>
<reference evidence="1 2" key="1">
    <citation type="submission" date="2016-11" db="EMBL/GenBank/DDBJ databases">
        <authorList>
            <person name="Varghese N."/>
            <person name="Submissions S."/>
        </authorList>
    </citation>
    <scope>NUCLEOTIDE SEQUENCE [LARGE SCALE GENOMIC DNA]</scope>
    <source>
        <strain evidence="1 2">DSM 1</strain>
    </source>
</reference>
<evidence type="ECO:0000313" key="1">
    <source>
        <dbReference type="EMBL" id="SHF74235.1"/>
    </source>
</evidence>
<dbReference type="SUPFAM" id="SSF160713">
    <property type="entry name" value="YqaI-like"/>
    <property type="match status" value="1"/>
</dbReference>
<sequence>MINTIEHPDITRVRRFGYLQNNEPELFGYDYFGDEIFYGDDVVEMDGEIVLQDNLQKFLVELYDAKFYTA</sequence>
<dbReference type="InterPro" id="IPR018474">
    <property type="entry name" value="Uncharacterised_Yqai"/>
</dbReference>
<dbReference type="Proteomes" id="UP000184029">
    <property type="component" value="Unassembled WGS sequence"/>
</dbReference>
<dbReference type="KEGG" id="bcoa:BF29_2576"/>
<dbReference type="InterPro" id="IPR023118">
    <property type="entry name" value="YqaI_dom_sf"/>
</dbReference>
<dbReference type="Pfam" id="PF09466">
    <property type="entry name" value="Yqai"/>
    <property type="match status" value="1"/>
</dbReference>
<protein>
    <submittedName>
        <fullName evidence="1">Uncharacterized protein</fullName>
    </submittedName>
</protein>
<gene>
    <name evidence="1" type="ORF">SAMN02745208_02595</name>
</gene>
<dbReference type="RefSeq" id="WP_029713866.1">
    <property type="nucleotide sequence ID" value="NZ_ALAS01000301.1"/>
</dbReference>
<comment type="caution">
    <text evidence="1">The sequence shown here is derived from an EMBL/GenBank/DDBJ whole genome shotgun (WGS) entry which is preliminary data.</text>
</comment>
<dbReference type="GeneID" id="29815177"/>
<organism evidence="1 2">
    <name type="scientific">Heyndrickxia coagulans DSM 1 = ATCC 7050</name>
    <dbReference type="NCBI Taxonomy" id="1121088"/>
    <lineage>
        <taxon>Bacteria</taxon>
        <taxon>Bacillati</taxon>
        <taxon>Bacillota</taxon>
        <taxon>Bacilli</taxon>
        <taxon>Bacillales</taxon>
        <taxon>Bacillaceae</taxon>
        <taxon>Heyndrickxia</taxon>
    </lineage>
</organism>
<dbReference type="HOGENOM" id="CLU_2749269_0_0_9"/>
<dbReference type="AlphaFoldDB" id="A0A0B5X0K2"/>
<evidence type="ECO:0000313" key="2">
    <source>
        <dbReference type="Proteomes" id="UP000184029"/>
    </source>
</evidence>
<proteinExistence type="predicted"/>
<dbReference type="KEGG" id="bcoa:BF29_2500"/>
<dbReference type="EMBL" id="FQUB01000068">
    <property type="protein sequence ID" value="SHF74235.1"/>
    <property type="molecule type" value="Genomic_DNA"/>
</dbReference>